<evidence type="ECO:0000313" key="2">
    <source>
        <dbReference type="EMBL" id="KAJ03615.1"/>
    </source>
</evidence>
<accession>A0A061SVV3</accession>
<organism evidence="2 3">
    <name type="scientific">Sulfitobacter mediterraneus</name>
    <dbReference type="NCBI Taxonomy" id="83219"/>
    <lineage>
        <taxon>Bacteria</taxon>
        <taxon>Pseudomonadati</taxon>
        <taxon>Pseudomonadota</taxon>
        <taxon>Alphaproteobacteria</taxon>
        <taxon>Rhodobacterales</taxon>
        <taxon>Roseobacteraceae</taxon>
        <taxon>Sulfitobacter</taxon>
    </lineage>
</organism>
<protein>
    <recommendedName>
        <fullName evidence="4">Dihydroxy-acid dehydratase</fullName>
    </recommendedName>
</protein>
<dbReference type="EMBL" id="JEMU01000005">
    <property type="protein sequence ID" value="KAJ03615.1"/>
    <property type="molecule type" value="Genomic_DNA"/>
</dbReference>
<name>A0A061SVV3_9RHOB</name>
<evidence type="ECO:0000313" key="3">
    <source>
        <dbReference type="Proteomes" id="UP000027337"/>
    </source>
</evidence>
<dbReference type="STRING" id="83219.PM02_07275"/>
<feature type="chain" id="PRO_5001606840" description="Dihydroxy-acid dehydratase" evidence="1">
    <location>
        <begin position="21"/>
        <end position="201"/>
    </location>
</feature>
<keyword evidence="3" id="KW-1185">Reference proteome</keyword>
<evidence type="ECO:0000256" key="1">
    <source>
        <dbReference type="SAM" id="SignalP"/>
    </source>
</evidence>
<dbReference type="RefSeq" id="WP_037906780.1">
    <property type="nucleotide sequence ID" value="NZ_JEMU01000005.1"/>
</dbReference>
<evidence type="ECO:0008006" key="4">
    <source>
        <dbReference type="Google" id="ProtNLM"/>
    </source>
</evidence>
<reference evidence="2 3" key="1">
    <citation type="journal article" date="2014" name="Genome Announc.">
        <title>Draft Genome Sequences of Two Isolates of the Roseobacter Group, Sulfitobacter sp. Strains 3SOLIMAR09 and 1FIGIMAR09, from Harbors of Mallorca Island (Mediterranean Sea).</title>
        <authorList>
            <person name="Mas-Llado M."/>
            <person name="Pina-Villalonga J.M."/>
            <person name="Brunet-Galmes I."/>
            <person name="Nogales B."/>
            <person name="Bosch R."/>
        </authorList>
    </citation>
    <scope>NUCLEOTIDE SEQUENCE [LARGE SCALE GENOMIC DNA]</scope>
    <source>
        <strain evidence="2 3">1FIGIMAR09</strain>
    </source>
</reference>
<comment type="caution">
    <text evidence="2">The sequence shown here is derived from an EMBL/GenBank/DDBJ whole genome shotgun (WGS) entry which is preliminary data.</text>
</comment>
<dbReference type="Proteomes" id="UP000027337">
    <property type="component" value="Unassembled WGS sequence"/>
</dbReference>
<dbReference type="AlphaFoldDB" id="A0A061SVV3"/>
<feature type="signal peptide" evidence="1">
    <location>
        <begin position="1"/>
        <end position="20"/>
    </location>
</feature>
<sequence>MITWTCKGPAAAIIALSLLAGCDEGQGPAFLDGLNLPAATTGPTTAPVTEAQMMGKGFTLVAPKGYCIDPKNLTARFAIMARCDVLGQSNTSRGAPLGIITASISPAKPGITVPTPDQSARAMGLSDVHNRTQHSKSVVFRATGTAPTQDVADQQWRGTALIGEYLIGLAVYGPKNGAAVSGEGGALLSALITGTRARNAK</sequence>
<gene>
    <name evidence="2" type="ORF">PM02_07275</name>
</gene>
<keyword evidence="1" id="KW-0732">Signal</keyword>
<dbReference type="eggNOG" id="ENOG503390G">
    <property type="taxonomic scope" value="Bacteria"/>
</dbReference>
<dbReference type="PROSITE" id="PS51257">
    <property type="entry name" value="PROKAR_LIPOPROTEIN"/>
    <property type="match status" value="1"/>
</dbReference>
<proteinExistence type="predicted"/>